<reference evidence="3 4" key="1">
    <citation type="journal article" date="2016" name="Environ. Microbiol.">
        <title>New Methyloceanibacter diversity from North Sea sediments includes methanotroph containing solely the soluble methane monooxygenase.</title>
        <authorList>
            <person name="Vekeman B."/>
            <person name="Kerckhof F.M."/>
            <person name="Cremers G."/>
            <person name="de Vos P."/>
            <person name="Vandamme P."/>
            <person name="Boon N."/>
            <person name="Op den Camp H.J."/>
            <person name="Heylen K."/>
        </authorList>
    </citation>
    <scope>NUCLEOTIDE SEQUENCE [LARGE SCALE GENOMIC DNA]</scope>
    <source>
        <strain evidence="3 4">R-67177</strain>
    </source>
</reference>
<dbReference type="Pfam" id="PF20256">
    <property type="entry name" value="MoCoBD_2"/>
    <property type="match status" value="2"/>
</dbReference>
<gene>
    <name evidence="3" type="ORF">AUC71_00665</name>
</gene>
<dbReference type="InterPro" id="IPR006311">
    <property type="entry name" value="TAT_signal"/>
</dbReference>
<dbReference type="InterPro" id="IPR046867">
    <property type="entry name" value="AldOxase/xan_DH_MoCoBD2"/>
</dbReference>
<protein>
    <submittedName>
        <fullName evidence="3">Uncharacterized protein</fullName>
    </submittedName>
</protein>
<feature type="domain" description="Aldehyde oxidase/xanthine dehydrogenase first molybdopterin binding" evidence="1">
    <location>
        <begin position="268"/>
        <end position="494"/>
    </location>
</feature>
<dbReference type="GO" id="GO:0016491">
    <property type="term" value="F:oxidoreductase activity"/>
    <property type="evidence" value="ECO:0007669"/>
    <property type="project" value="InterPro"/>
</dbReference>
<dbReference type="InterPro" id="IPR036856">
    <property type="entry name" value="Ald_Oxase/Xan_DH_a/b_sf"/>
</dbReference>
<evidence type="ECO:0000313" key="3">
    <source>
        <dbReference type="EMBL" id="ODS03611.1"/>
    </source>
</evidence>
<dbReference type="PROSITE" id="PS51318">
    <property type="entry name" value="TAT"/>
    <property type="match status" value="1"/>
</dbReference>
<dbReference type="EMBL" id="LPWD01000079">
    <property type="protein sequence ID" value="ODS03611.1"/>
    <property type="molecule type" value="Genomic_DNA"/>
</dbReference>
<comment type="caution">
    <text evidence="3">The sequence shown here is derived from an EMBL/GenBank/DDBJ whole genome shotgun (WGS) entry which is preliminary data.</text>
</comment>
<feature type="domain" description="Aldehyde oxidase/xanthine dehydrogenase second molybdopterin binding" evidence="2">
    <location>
        <begin position="649"/>
        <end position="873"/>
    </location>
</feature>
<accession>A0A1E3WCV4</accession>
<evidence type="ECO:0000313" key="4">
    <source>
        <dbReference type="Proteomes" id="UP000095042"/>
    </source>
</evidence>
<dbReference type="PANTHER" id="PTHR11908:SF123">
    <property type="entry name" value="ALDEHYDE OXIDOREDUCTASE MOLYBDENUM-BINDING SUBUNIT PAOC"/>
    <property type="match status" value="1"/>
</dbReference>
<proteinExistence type="predicted"/>
<dbReference type="SUPFAM" id="SSF54665">
    <property type="entry name" value="CO dehydrogenase molybdoprotein N-domain-like"/>
    <property type="match status" value="1"/>
</dbReference>
<dbReference type="InterPro" id="IPR037165">
    <property type="entry name" value="AldOxase/xan_DH_Mopterin-bd_sf"/>
</dbReference>
<evidence type="ECO:0000259" key="1">
    <source>
        <dbReference type="Pfam" id="PF02738"/>
    </source>
</evidence>
<dbReference type="InterPro" id="IPR016208">
    <property type="entry name" value="Ald_Oxase/xanthine_DH-like"/>
</dbReference>
<dbReference type="PANTHER" id="PTHR11908">
    <property type="entry name" value="XANTHINE DEHYDROGENASE"/>
    <property type="match status" value="1"/>
</dbReference>
<dbReference type="RefSeq" id="WP_083238050.1">
    <property type="nucleotide sequence ID" value="NZ_LPWD01000079.1"/>
</dbReference>
<name>A0A1E3WCV4_9HYPH</name>
<dbReference type="InterPro" id="IPR008274">
    <property type="entry name" value="AldOxase/xan_DH_MoCoBD1"/>
</dbReference>
<dbReference type="Gene3D" id="3.30.365.10">
    <property type="entry name" value="Aldehyde oxidase/xanthine dehydrogenase, molybdopterin binding domain"/>
    <property type="match status" value="4"/>
</dbReference>
<dbReference type="Pfam" id="PF02738">
    <property type="entry name" value="MoCoBD_1"/>
    <property type="match status" value="1"/>
</dbReference>
<feature type="domain" description="Aldehyde oxidase/xanthine dehydrogenase second molybdopterin binding" evidence="2">
    <location>
        <begin position="520"/>
        <end position="606"/>
    </location>
</feature>
<dbReference type="Proteomes" id="UP000095042">
    <property type="component" value="Unassembled WGS sequence"/>
</dbReference>
<sequence>MKAMHFRSQAPPPVNWSRRRFLIGSSAAGITLALVPLVAHAAFEKDETMPAAPGWSGNGVGPPRYRIDGYAKATGAKLYARDFRAADMAGWPDETDHAMLLLASDATHRFVGMDLAILANDLQPDKVVTAEDLKASRIRAKGYFTEDLMCPKGKTPDYLGQPVALLIFRGLEKFVTARQILRGANGVIVFGEETGAVAKPPYGANRFTRIGGSDPSAPDVYSPARDGWVVPPRFRRGQYPSWPEADPAATRRAEAYGRDIRATLDNGRAGRVLKQHFQTQSADHFFMEPESGLAWHDAANDRLSLMLGVQSPADTLRAIADMLSDAESPYAIKELEGHFAYFGGAFGGKDMPLLPNYVALAGLFADGRPVRLALDRFESISARHEAPRRDDRKPTGRRPETGAFTAFVCDLSLNGGGTANYSASVADAAAISSASMYYVPKSDVSTIATHSHGVTAGSMRGYGGLQSITAMECLVDDVAAQLNMDPIELRRKNAMRTGYRNLTGAVPVVTIRSEALLDRLEQSPLWSRRDQDRRAFQAANPYKAYGVGVACAMFKYGTGEDGALAAVSFSADGRIEVAASTVEMGTGTSTAVAVRVADHLGRHADQAILDSTGLRWEPLGLVTSGDPLKMSQQDQDAAAANPRWVPVITSRASASVGAHVTTHAVAEASYALLRFGLWPAARAIWQAGDTVTFADLQWIDGKLTAKGMEPLSFVRLAERCHASGGTTGVMVHAFSRWQWAGAEFAVEGDTWNGAIDALALRRGGDWRVQDRRKVSFPPASTERLSETYAATSGAIVALSIDRTNGAIKVLRVHEVLDCGRALVPELVSGQAQGGIAMGLGHALTEYLPLYEDGPGNGTWNVNRYDVPRARDVPVWDMTLETLPPVKNDDAPRGIAEIVMIPVIPATLNAIHDATGKRFTRLPVTADDIQKAQ</sequence>
<organism evidence="3 4">
    <name type="scientific">Methyloceanibacter marginalis</name>
    <dbReference type="NCBI Taxonomy" id="1774971"/>
    <lineage>
        <taxon>Bacteria</taxon>
        <taxon>Pseudomonadati</taxon>
        <taxon>Pseudomonadota</taxon>
        <taxon>Alphaproteobacteria</taxon>
        <taxon>Hyphomicrobiales</taxon>
        <taxon>Hyphomicrobiaceae</taxon>
        <taxon>Methyloceanibacter</taxon>
    </lineage>
</organism>
<keyword evidence="4" id="KW-1185">Reference proteome</keyword>
<dbReference type="GO" id="GO:0005506">
    <property type="term" value="F:iron ion binding"/>
    <property type="evidence" value="ECO:0007669"/>
    <property type="project" value="InterPro"/>
</dbReference>
<dbReference type="AlphaFoldDB" id="A0A1E3WCV4"/>
<dbReference type="SUPFAM" id="SSF56003">
    <property type="entry name" value="Molybdenum cofactor-binding domain"/>
    <property type="match status" value="1"/>
</dbReference>
<evidence type="ECO:0000259" key="2">
    <source>
        <dbReference type="Pfam" id="PF20256"/>
    </source>
</evidence>